<reference evidence="1 2" key="1">
    <citation type="submission" date="2016-09" db="EMBL/GenBank/DDBJ databases">
        <title>Complete genome sequence of the Lysinibacillus sphaericus LMG 22257, a specie of Bacillus with ureolytic activity that can effectively biodeposit calcium carbonate.</title>
        <authorList>
            <person name="Yan W."/>
        </authorList>
    </citation>
    <scope>NUCLEOTIDE SEQUENCE [LARGE SCALE GENOMIC DNA]</scope>
    <source>
        <strain evidence="1 2">LMG 22257</strain>
    </source>
</reference>
<name>A0A1D8JDE5_9BACL</name>
<evidence type="ECO:0000313" key="1">
    <source>
        <dbReference type="EMBL" id="AOV06726.1"/>
    </source>
</evidence>
<dbReference type="KEGG" id="surl:BI350_03375"/>
<sequence>MLFFEDEIEKVRNIVGKTGRNTMNLQDPRINGELQRELNARKMEAKNLRDRRNRLLKGYDW</sequence>
<organism evidence="1 2">
    <name type="scientific">Sporosarcina ureilytica</name>
    <dbReference type="NCBI Taxonomy" id="298596"/>
    <lineage>
        <taxon>Bacteria</taxon>
        <taxon>Bacillati</taxon>
        <taxon>Bacillota</taxon>
        <taxon>Bacilli</taxon>
        <taxon>Bacillales</taxon>
        <taxon>Caryophanaceae</taxon>
        <taxon>Sporosarcina</taxon>
    </lineage>
</organism>
<keyword evidence="2" id="KW-1185">Reference proteome</keyword>
<dbReference type="EMBL" id="CP017560">
    <property type="protein sequence ID" value="AOV06726.1"/>
    <property type="molecule type" value="Genomic_DNA"/>
</dbReference>
<protein>
    <submittedName>
        <fullName evidence="1">Uncharacterized protein</fullName>
    </submittedName>
</protein>
<dbReference type="AlphaFoldDB" id="A0A1D8JDE5"/>
<gene>
    <name evidence="1" type="ORF">BI350_03375</name>
</gene>
<evidence type="ECO:0000313" key="2">
    <source>
        <dbReference type="Proteomes" id="UP000185746"/>
    </source>
</evidence>
<dbReference type="Proteomes" id="UP000185746">
    <property type="component" value="Chromosome"/>
</dbReference>
<dbReference type="RefSeq" id="WP_075526843.1">
    <property type="nucleotide sequence ID" value="NZ_CP017560.1"/>
</dbReference>
<proteinExistence type="predicted"/>
<accession>A0A1D8JDE5</accession>